<dbReference type="CDD" id="cd02248">
    <property type="entry name" value="Peptidase_C1A"/>
    <property type="match status" value="1"/>
</dbReference>
<dbReference type="KEGG" id="qsa:O6P43_000794"/>
<protein>
    <submittedName>
        <fullName evidence="11">Cysteine protease</fullName>
    </submittedName>
</protein>
<evidence type="ECO:0000256" key="5">
    <source>
        <dbReference type="ARBA" id="ARBA00022807"/>
    </source>
</evidence>
<keyword evidence="5" id="KW-0788">Thiol protease</keyword>
<dbReference type="SMART" id="SM00645">
    <property type="entry name" value="Pept_C1"/>
    <property type="match status" value="1"/>
</dbReference>
<dbReference type="InterPro" id="IPR000169">
    <property type="entry name" value="Pept_cys_AS"/>
</dbReference>
<evidence type="ECO:0000259" key="10">
    <source>
        <dbReference type="SMART" id="SM00848"/>
    </source>
</evidence>
<dbReference type="PANTHER" id="PTHR12411">
    <property type="entry name" value="CYSTEINE PROTEASE FAMILY C1-RELATED"/>
    <property type="match status" value="1"/>
</dbReference>
<keyword evidence="12" id="KW-1185">Reference proteome</keyword>
<reference evidence="11 12" key="1">
    <citation type="journal article" date="2023" name="Science">
        <title>Elucidation of the pathway for biosynthesis of saponin adjuvants from the soapbark tree.</title>
        <authorList>
            <person name="Reed J."/>
            <person name="Orme A."/>
            <person name="El-Demerdash A."/>
            <person name="Owen C."/>
            <person name="Martin L.B.B."/>
            <person name="Misra R.C."/>
            <person name="Kikuchi S."/>
            <person name="Rejzek M."/>
            <person name="Martin A.C."/>
            <person name="Harkess A."/>
            <person name="Leebens-Mack J."/>
            <person name="Louveau T."/>
            <person name="Stephenson M.J."/>
            <person name="Osbourn A."/>
        </authorList>
    </citation>
    <scope>NUCLEOTIDE SEQUENCE [LARGE SCALE GENOMIC DNA]</scope>
    <source>
        <strain evidence="11">S10</strain>
    </source>
</reference>
<evidence type="ECO:0000256" key="2">
    <source>
        <dbReference type="ARBA" id="ARBA00022670"/>
    </source>
</evidence>
<dbReference type="AlphaFoldDB" id="A0AAD7VMS2"/>
<evidence type="ECO:0000313" key="11">
    <source>
        <dbReference type="EMBL" id="KAJ7981547.1"/>
    </source>
</evidence>
<accession>A0AAD7VMS2</accession>
<evidence type="ECO:0000259" key="9">
    <source>
        <dbReference type="SMART" id="SM00645"/>
    </source>
</evidence>
<dbReference type="PROSITE" id="PS00139">
    <property type="entry name" value="THIOL_PROTEASE_CYS"/>
    <property type="match status" value="1"/>
</dbReference>
<dbReference type="FunFam" id="3.90.70.10:FF:000067">
    <property type="entry name" value="Senescence-specific cysteine protease"/>
    <property type="match status" value="1"/>
</dbReference>
<dbReference type="EMBL" id="JARAOO010000001">
    <property type="protein sequence ID" value="KAJ7981547.1"/>
    <property type="molecule type" value="Genomic_DNA"/>
</dbReference>
<dbReference type="GO" id="GO:0006508">
    <property type="term" value="P:proteolysis"/>
    <property type="evidence" value="ECO:0007669"/>
    <property type="project" value="UniProtKB-KW"/>
</dbReference>
<evidence type="ECO:0000256" key="7">
    <source>
        <dbReference type="ARBA" id="ARBA00023180"/>
    </source>
</evidence>
<sequence length="316" mass="34980">MKTPAMIRNSIFILLVISVWTLWIPSRALPAKHKQNVYDPGAMRERYERWLAKHSRQYKDDREFEYRFGVYQDNVQLIDTINSLNLPYKLTDNKFADLTNEEFWTTYLGFRTGFATETSFRYGNDTDLPTSIDWRKNGAVTPIKDQGQCGGCWAFSAVAAVEGINEINTGNLVSLSEQELVDCDQANGNQGCNGGYMEKAFDFIKSNGGLTTETAYPYTASDGTCDKDKLKNNAVTISGYENVPANNEKALQAAVANQPVSVAIDAGGYAFQLYSSGIFSGLCGNELNHGVTAIGYGEEGSTKYWIVKNSLGCWVG</sequence>
<keyword evidence="3 8" id="KW-0732">Signal</keyword>
<evidence type="ECO:0000256" key="8">
    <source>
        <dbReference type="SAM" id="SignalP"/>
    </source>
</evidence>
<feature type="chain" id="PRO_5042005943" evidence="8">
    <location>
        <begin position="29"/>
        <end position="316"/>
    </location>
</feature>
<keyword evidence="6" id="KW-1015">Disulfide bond</keyword>
<dbReference type="Pfam" id="PF08246">
    <property type="entry name" value="Inhibitor_I29"/>
    <property type="match status" value="1"/>
</dbReference>
<comment type="similarity">
    <text evidence="1">Belongs to the peptidase C1 family.</text>
</comment>
<dbReference type="InterPro" id="IPR038765">
    <property type="entry name" value="Papain-like_cys_pep_sf"/>
</dbReference>
<dbReference type="SMART" id="SM00848">
    <property type="entry name" value="Inhibitor_I29"/>
    <property type="match status" value="1"/>
</dbReference>
<comment type="caution">
    <text evidence="11">The sequence shown here is derived from an EMBL/GenBank/DDBJ whole genome shotgun (WGS) entry which is preliminary data.</text>
</comment>
<dbReference type="GO" id="GO:0008234">
    <property type="term" value="F:cysteine-type peptidase activity"/>
    <property type="evidence" value="ECO:0007669"/>
    <property type="project" value="UniProtKB-KW"/>
</dbReference>
<keyword evidence="2 11" id="KW-0645">Protease</keyword>
<dbReference type="InterPro" id="IPR025660">
    <property type="entry name" value="Pept_his_AS"/>
</dbReference>
<dbReference type="Pfam" id="PF00112">
    <property type="entry name" value="Peptidase_C1"/>
    <property type="match status" value="1"/>
</dbReference>
<dbReference type="InterPro" id="IPR013128">
    <property type="entry name" value="Peptidase_C1A"/>
</dbReference>
<evidence type="ECO:0000313" key="12">
    <source>
        <dbReference type="Proteomes" id="UP001163823"/>
    </source>
</evidence>
<evidence type="ECO:0000256" key="1">
    <source>
        <dbReference type="ARBA" id="ARBA00008455"/>
    </source>
</evidence>
<dbReference type="Proteomes" id="UP001163823">
    <property type="component" value="Chromosome 1"/>
</dbReference>
<evidence type="ECO:0000256" key="4">
    <source>
        <dbReference type="ARBA" id="ARBA00022801"/>
    </source>
</evidence>
<dbReference type="InterPro" id="IPR039417">
    <property type="entry name" value="Peptidase_C1A_papain-like"/>
</dbReference>
<feature type="signal peptide" evidence="8">
    <location>
        <begin position="1"/>
        <end position="28"/>
    </location>
</feature>
<gene>
    <name evidence="11" type="ORF">O6P43_000794</name>
</gene>
<keyword evidence="7" id="KW-0325">Glycoprotein</keyword>
<organism evidence="11 12">
    <name type="scientific">Quillaja saponaria</name>
    <name type="common">Soap bark tree</name>
    <dbReference type="NCBI Taxonomy" id="32244"/>
    <lineage>
        <taxon>Eukaryota</taxon>
        <taxon>Viridiplantae</taxon>
        <taxon>Streptophyta</taxon>
        <taxon>Embryophyta</taxon>
        <taxon>Tracheophyta</taxon>
        <taxon>Spermatophyta</taxon>
        <taxon>Magnoliopsida</taxon>
        <taxon>eudicotyledons</taxon>
        <taxon>Gunneridae</taxon>
        <taxon>Pentapetalae</taxon>
        <taxon>rosids</taxon>
        <taxon>fabids</taxon>
        <taxon>Fabales</taxon>
        <taxon>Quillajaceae</taxon>
        <taxon>Quillaja</taxon>
    </lineage>
</organism>
<dbReference type="InterPro" id="IPR013201">
    <property type="entry name" value="Prot_inhib_I29"/>
</dbReference>
<keyword evidence="4" id="KW-0378">Hydrolase</keyword>
<dbReference type="SUPFAM" id="SSF54001">
    <property type="entry name" value="Cysteine proteinases"/>
    <property type="match status" value="1"/>
</dbReference>
<dbReference type="Gene3D" id="3.90.70.10">
    <property type="entry name" value="Cysteine proteinases"/>
    <property type="match status" value="1"/>
</dbReference>
<dbReference type="InterPro" id="IPR000668">
    <property type="entry name" value="Peptidase_C1A_C"/>
</dbReference>
<name>A0AAD7VMS2_QUISA</name>
<proteinExistence type="inferred from homology"/>
<dbReference type="PRINTS" id="PR00705">
    <property type="entry name" value="PAPAIN"/>
</dbReference>
<feature type="domain" description="Peptidase C1A papain C-terminal" evidence="9">
    <location>
        <begin position="128"/>
        <end position="316"/>
    </location>
</feature>
<evidence type="ECO:0000256" key="3">
    <source>
        <dbReference type="ARBA" id="ARBA00022729"/>
    </source>
</evidence>
<evidence type="ECO:0000256" key="6">
    <source>
        <dbReference type="ARBA" id="ARBA00023157"/>
    </source>
</evidence>
<feature type="domain" description="Cathepsin propeptide inhibitor" evidence="10">
    <location>
        <begin position="47"/>
        <end position="103"/>
    </location>
</feature>
<dbReference type="PROSITE" id="PS00639">
    <property type="entry name" value="THIOL_PROTEASE_HIS"/>
    <property type="match status" value="1"/>
</dbReference>